<evidence type="ECO:0000313" key="8">
    <source>
        <dbReference type="Proteomes" id="UP001595803"/>
    </source>
</evidence>
<comment type="caution">
    <text evidence="7">The sequence shown here is derived from an EMBL/GenBank/DDBJ whole genome shotgun (WGS) entry which is preliminary data.</text>
</comment>
<evidence type="ECO:0000256" key="2">
    <source>
        <dbReference type="ARBA" id="ARBA00006796"/>
    </source>
</evidence>
<reference evidence="8" key="1">
    <citation type="journal article" date="2019" name="Int. J. Syst. Evol. Microbiol.">
        <title>The Global Catalogue of Microorganisms (GCM) 10K type strain sequencing project: providing services to taxonomists for standard genome sequencing and annotation.</title>
        <authorList>
            <consortium name="The Broad Institute Genomics Platform"/>
            <consortium name="The Broad Institute Genome Sequencing Center for Infectious Disease"/>
            <person name="Wu L."/>
            <person name="Ma J."/>
        </authorList>
    </citation>
    <scope>NUCLEOTIDE SEQUENCE [LARGE SCALE GENOMIC DNA]</scope>
    <source>
        <strain evidence="8">CCTCC AB 2017081</strain>
    </source>
</reference>
<gene>
    <name evidence="7" type="ORF">ACFOSB_04120</name>
</gene>
<keyword evidence="8" id="KW-1185">Reference proteome</keyword>
<keyword evidence="4" id="KW-0274">FAD</keyword>
<dbReference type="SUPFAM" id="SSF51905">
    <property type="entry name" value="FAD/NAD(P)-binding domain"/>
    <property type="match status" value="1"/>
</dbReference>
<evidence type="ECO:0000256" key="1">
    <source>
        <dbReference type="ARBA" id="ARBA00001974"/>
    </source>
</evidence>
<dbReference type="EMBL" id="JBHRZG010000003">
    <property type="protein sequence ID" value="MFC3832035.1"/>
    <property type="molecule type" value="Genomic_DNA"/>
</dbReference>
<protein>
    <submittedName>
        <fullName evidence="7">FAD-dependent oxidoreductase</fullName>
    </submittedName>
</protein>
<comment type="similarity">
    <text evidence="2">Belongs to the ETF-QO/FixC family.</text>
</comment>
<evidence type="ECO:0000256" key="4">
    <source>
        <dbReference type="ARBA" id="ARBA00022827"/>
    </source>
</evidence>
<keyword evidence="3" id="KW-0285">Flavoprotein</keyword>
<dbReference type="PANTHER" id="PTHR43624">
    <property type="entry name" value="ELECTRON TRANSFER FLAVOPROTEIN-QUINONE OXIDOREDUCTASE YDIS-RELATED"/>
    <property type="match status" value="1"/>
</dbReference>
<evidence type="ECO:0000259" key="6">
    <source>
        <dbReference type="Pfam" id="PF01266"/>
    </source>
</evidence>
<evidence type="ECO:0000313" key="7">
    <source>
        <dbReference type="EMBL" id="MFC3832035.1"/>
    </source>
</evidence>
<dbReference type="Pfam" id="PF01266">
    <property type="entry name" value="DAO"/>
    <property type="match status" value="1"/>
</dbReference>
<accession>A0ABV7Z5T3</accession>
<organism evidence="7 8">
    <name type="scientific">Deinococcus rufus</name>
    <dbReference type="NCBI Taxonomy" id="2136097"/>
    <lineage>
        <taxon>Bacteria</taxon>
        <taxon>Thermotogati</taxon>
        <taxon>Deinococcota</taxon>
        <taxon>Deinococci</taxon>
        <taxon>Deinococcales</taxon>
        <taxon>Deinococcaceae</taxon>
        <taxon>Deinococcus</taxon>
    </lineage>
</organism>
<dbReference type="InterPro" id="IPR036188">
    <property type="entry name" value="FAD/NAD-bd_sf"/>
</dbReference>
<comment type="cofactor">
    <cofactor evidence="1">
        <name>FAD</name>
        <dbReference type="ChEBI" id="CHEBI:57692"/>
    </cofactor>
</comment>
<dbReference type="Gene3D" id="3.30.9.10">
    <property type="entry name" value="D-Amino Acid Oxidase, subunit A, domain 2"/>
    <property type="match status" value="1"/>
</dbReference>
<keyword evidence="5" id="KW-0560">Oxidoreductase</keyword>
<dbReference type="InterPro" id="IPR006076">
    <property type="entry name" value="FAD-dep_OxRdtase"/>
</dbReference>
<feature type="domain" description="FAD dependent oxidoreductase" evidence="6">
    <location>
        <begin position="27"/>
        <end position="357"/>
    </location>
</feature>
<evidence type="ECO:0000256" key="5">
    <source>
        <dbReference type="ARBA" id="ARBA00023002"/>
    </source>
</evidence>
<dbReference type="Proteomes" id="UP001595803">
    <property type="component" value="Unassembled WGS sequence"/>
</dbReference>
<dbReference type="PANTHER" id="PTHR43624:SF2">
    <property type="entry name" value="ELECTRON TRANSFER FLAVOPROTEIN-QUINONE OXIDOREDUCTASE YDIS-RELATED"/>
    <property type="match status" value="1"/>
</dbReference>
<sequence>MQRPVPDSAPGQVWAHTGQSFPAQDYDVVVLGAGRMGTACALFLRQLVPTRSLLLVEEGGLPNEDGATLLSPGVWTTLDVPESRWPEAHWTRTQLSADTWDITFQPRPVVDLHATAGEARIPSRDLTLDPEVVDVAALPWATVDTRAATYRPGAVALATAQAAIRAGADLLLNTRAHLGGDGRVVLERLTVTNTHQIVVHETHHVRAGTIVVALGAHGSHAAEHDLGTHTAHARAYRQAPRVNWPSTDASPVLRAGGVTLRPQHGGYVLVPAIHHRDPAGYVPTGGRLTGVPTGLRRETLEDLVAALDVLPVLGTEALESGRSVSDVPGAWFALPGGTPAGLPQHEQVAPGVHLLLGGPHADTLGLSTAYDLAATIAGVAERPWDRPR</sequence>
<dbReference type="InterPro" id="IPR039651">
    <property type="entry name" value="FixC-like"/>
</dbReference>
<proteinExistence type="inferred from homology"/>
<evidence type="ECO:0000256" key="3">
    <source>
        <dbReference type="ARBA" id="ARBA00022630"/>
    </source>
</evidence>
<dbReference type="RefSeq" id="WP_322472891.1">
    <property type="nucleotide sequence ID" value="NZ_JBHRZG010000003.1"/>
</dbReference>
<dbReference type="Gene3D" id="3.50.50.60">
    <property type="entry name" value="FAD/NAD(P)-binding domain"/>
    <property type="match status" value="1"/>
</dbReference>
<name>A0ABV7Z5T3_9DEIO</name>